<protein>
    <recommendedName>
        <fullName evidence="3">DUF2867 domain-containing protein</fullName>
    </recommendedName>
</protein>
<dbReference type="GeneID" id="57168798"/>
<sequence length="138" mass="15391">MEHLSYIDEHAIRIDAPRGRVWEGLQGYVDAFLRSAEHSALGGLLGAHPRAGFAVDGVEPEHRLSLAGQHHFSRYELVFELGETRDGGTQLRAQTYADFPGLRGRLYRALVIGTRGHVLATNHILRSVKRQALGSRQR</sequence>
<proteinExistence type="predicted"/>
<evidence type="ECO:0008006" key="3">
    <source>
        <dbReference type="Google" id="ProtNLM"/>
    </source>
</evidence>
<dbReference type="EMBL" id="MLIK01000019">
    <property type="protein sequence ID" value="OHU22437.1"/>
    <property type="molecule type" value="Genomic_DNA"/>
</dbReference>
<evidence type="ECO:0000313" key="2">
    <source>
        <dbReference type="Proteomes" id="UP000179616"/>
    </source>
</evidence>
<dbReference type="SUPFAM" id="SSF55961">
    <property type="entry name" value="Bet v1-like"/>
    <property type="match status" value="1"/>
</dbReference>
<dbReference type="Proteomes" id="UP000179616">
    <property type="component" value="Unassembled WGS sequence"/>
</dbReference>
<evidence type="ECO:0000313" key="1">
    <source>
        <dbReference type="EMBL" id="OHU22437.1"/>
    </source>
</evidence>
<dbReference type="STRING" id="948102.BKG76_18465"/>
<organism evidence="1 2">
    <name type="scientific">Mycobacteroides franklinii</name>
    <dbReference type="NCBI Taxonomy" id="948102"/>
    <lineage>
        <taxon>Bacteria</taxon>
        <taxon>Bacillati</taxon>
        <taxon>Actinomycetota</taxon>
        <taxon>Actinomycetes</taxon>
        <taxon>Mycobacteriales</taxon>
        <taxon>Mycobacteriaceae</taxon>
        <taxon>Mycobacteroides</taxon>
    </lineage>
</organism>
<dbReference type="RefSeq" id="WP_070938877.1">
    <property type="nucleotide sequence ID" value="NZ_MLIK01000019.1"/>
</dbReference>
<reference evidence="1 2" key="1">
    <citation type="submission" date="2016-10" db="EMBL/GenBank/DDBJ databases">
        <title>Evaluation of Human, Veterinary and Environmental Mycobacterium chelonae Isolates by Core Genome Phylogenomic Analysis, Targeted Gene Comparison, and Anti-microbial Susceptibility Patterns: A Tale of Mistaken Identities.</title>
        <authorList>
            <person name="Fogelson S.B."/>
            <person name="Camus A.C."/>
            <person name="Lorenz W."/>
            <person name="Vasireddy R."/>
            <person name="Vasireddy S."/>
            <person name="Smith T."/>
            <person name="Brown-Elliott B.A."/>
            <person name="Wallace R.J.Jr."/>
            <person name="Hasan N.A."/>
            <person name="Reischl U."/>
            <person name="Sanchez S."/>
        </authorList>
    </citation>
    <scope>NUCLEOTIDE SEQUENCE [LARGE SCALE GENOMIC DNA]</scope>
    <source>
        <strain evidence="1 2">1559</strain>
    </source>
</reference>
<gene>
    <name evidence="1" type="ORF">BKG76_18465</name>
</gene>
<comment type="caution">
    <text evidence="1">The sequence shown here is derived from an EMBL/GenBank/DDBJ whole genome shotgun (WGS) entry which is preliminary data.</text>
</comment>
<accession>A0A1S1L9L9</accession>
<dbReference type="AlphaFoldDB" id="A0A1S1L9L9"/>
<name>A0A1S1L9L9_9MYCO</name>
<dbReference type="OrthoDB" id="164904at2"/>